<dbReference type="PANTHER" id="PTHR23017:SF6">
    <property type="entry name" value="7TM GPCR SERPENTINE RECEPTOR CLASS X (SRX) DOMAIN-CONTAINING PROTEIN"/>
    <property type="match status" value="1"/>
</dbReference>
<sequence length="67" mass="7481">MSDSLIVGLILFYISLFGVISNWTVLLFLPKVASFNKSFGYITWNQAFGDAIQSTTVFVLVVPMVFL</sequence>
<evidence type="ECO:0000259" key="2">
    <source>
        <dbReference type="Pfam" id="PF10328"/>
    </source>
</evidence>
<evidence type="ECO:0000313" key="4">
    <source>
        <dbReference type="WBParaSite" id="Csp11.Scaffold629.g15770.t1"/>
    </source>
</evidence>
<dbReference type="Pfam" id="PF10328">
    <property type="entry name" value="7TM_GPCR_Srx"/>
    <property type="match status" value="1"/>
</dbReference>
<name>A0A1I7U7Y9_9PELO</name>
<dbReference type="InterPro" id="IPR019430">
    <property type="entry name" value="7TM_GPCR_serpentine_rcpt_Srx"/>
</dbReference>
<evidence type="ECO:0000256" key="1">
    <source>
        <dbReference type="SAM" id="Phobius"/>
    </source>
</evidence>
<dbReference type="PANTHER" id="PTHR23017">
    <property type="entry name" value="SERPENTINE RECEPTOR, CLASS X"/>
    <property type="match status" value="1"/>
</dbReference>
<feature type="transmembrane region" description="Helical" evidence="1">
    <location>
        <begin position="6"/>
        <end position="29"/>
    </location>
</feature>
<protein>
    <submittedName>
        <fullName evidence="4">7TM_GPCR_Srx domain-containing protein</fullName>
    </submittedName>
</protein>
<proteinExistence type="predicted"/>
<organism evidence="3 4">
    <name type="scientific">Caenorhabditis tropicalis</name>
    <dbReference type="NCBI Taxonomy" id="1561998"/>
    <lineage>
        <taxon>Eukaryota</taxon>
        <taxon>Metazoa</taxon>
        <taxon>Ecdysozoa</taxon>
        <taxon>Nematoda</taxon>
        <taxon>Chromadorea</taxon>
        <taxon>Rhabditida</taxon>
        <taxon>Rhabditina</taxon>
        <taxon>Rhabditomorpha</taxon>
        <taxon>Rhabditoidea</taxon>
        <taxon>Rhabditidae</taxon>
        <taxon>Peloderinae</taxon>
        <taxon>Caenorhabditis</taxon>
    </lineage>
</organism>
<feature type="domain" description="7TM GPCR serpentine receptor class x (Srx)" evidence="2">
    <location>
        <begin position="12"/>
        <end position="67"/>
    </location>
</feature>
<accession>A0A1I7U7Y9</accession>
<dbReference type="Proteomes" id="UP000095282">
    <property type="component" value="Unplaced"/>
</dbReference>
<reference evidence="4" key="1">
    <citation type="submission" date="2016-11" db="UniProtKB">
        <authorList>
            <consortium name="WormBaseParasite"/>
        </authorList>
    </citation>
    <scope>IDENTIFICATION</scope>
</reference>
<dbReference type="AlphaFoldDB" id="A0A1I7U7Y9"/>
<evidence type="ECO:0000313" key="3">
    <source>
        <dbReference type="Proteomes" id="UP000095282"/>
    </source>
</evidence>
<keyword evidence="3" id="KW-1185">Reference proteome</keyword>
<keyword evidence="1" id="KW-0472">Membrane</keyword>
<keyword evidence="1" id="KW-0812">Transmembrane</keyword>
<keyword evidence="1" id="KW-1133">Transmembrane helix</keyword>
<dbReference type="WBParaSite" id="Csp11.Scaffold629.g15770.t1">
    <property type="protein sequence ID" value="Csp11.Scaffold629.g15770.t1"/>
    <property type="gene ID" value="Csp11.Scaffold629.g15770"/>
</dbReference>